<evidence type="ECO:0000256" key="4">
    <source>
        <dbReference type="ARBA" id="ARBA00022692"/>
    </source>
</evidence>
<keyword evidence="4 7" id="KW-0812">Transmembrane</keyword>
<dbReference type="GO" id="GO:0022857">
    <property type="term" value="F:transmembrane transporter activity"/>
    <property type="evidence" value="ECO:0007669"/>
    <property type="project" value="InterPro"/>
</dbReference>
<protein>
    <submittedName>
        <fullName evidence="8">MFS transporter</fullName>
    </submittedName>
</protein>
<dbReference type="RefSeq" id="WP_228856388.1">
    <property type="nucleotide sequence ID" value="NZ_AP024086.1"/>
</dbReference>
<feature type="transmembrane region" description="Helical" evidence="7">
    <location>
        <begin position="301"/>
        <end position="322"/>
    </location>
</feature>
<keyword evidence="9" id="KW-1185">Reference proteome</keyword>
<evidence type="ECO:0000256" key="5">
    <source>
        <dbReference type="ARBA" id="ARBA00022989"/>
    </source>
</evidence>
<feature type="transmembrane region" description="Helical" evidence="7">
    <location>
        <begin position="268"/>
        <end position="289"/>
    </location>
</feature>
<gene>
    <name evidence="8" type="ORF">DGMP_09340</name>
</gene>
<organism evidence="8 9">
    <name type="scientific">Desulfomarina profundi</name>
    <dbReference type="NCBI Taxonomy" id="2772557"/>
    <lineage>
        <taxon>Bacteria</taxon>
        <taxon>Pseudomonadati</taxon>
        <taxon>Thermodesulfobacteriota</taxon>
        <taxon>Desulfobulbia</taxon>
        <taxon>Desulfobulbales</taxon>
        <taxon>Desulfobulbaceae</taxon>
        <taxon>Desulfomarina</taxon>
    </lineage>
</organism>
<accession>A0A8D5FGJ7</accession>
<evidence type="ECO:0000256" key="7">
    <source>
        <dbReference type="SAM" id="Phobius"/>
    </source>
</evidence>
<keyword evidence="6 7" id="KW-0472">Membrane</keyword>
<dbReference type="Proteomes" id="UP000826725">
    <property type="component" value="Chromosome"/>
</dbReference>
<keyword evidence="2" id="KW-0813">Transport</keyword>
<dbReference type="EMBL" id="AP024086">
    <property type="protein sequence ID" value="BCL60241.1"/>
    <property type="molecule type" value="Genomic_DNA"/>
</dbReference>
<reference evidence="8" key="1">
    <citation type="submission" date="2020-09" db="EMBL/GenBank/DDBJ databases">
        <title>Desulfogranum mesoprofundum gen. nov., sp. nov., a novel mesophilic, sulfate-reducing chemolithoautotroph isolated from a deep-sea hydrothermal vent chimney in the Suiyo Seamount.</title>
        <authorList>
            <person name="Hashimoto Y."/>
            <person name="Nakagawa S."/>
        </authorList>
    </citation>
    <scope>NUCLEOTIDE SEQUENCE</scope>
    <source>
        <strain evidence="8">KT2</strain>
    </source>
</reference>
<evidence type="ECO:0000256" key="6">
    <source>
        <dbReference type="ARBA" id="ARBA00023136"/>
    </source>
</evidence>
<proteinExistence type="predicted"/>
<evidence type="ECO:0000313" key="8">
    <source>
        <dbReference type="EMBL" id="BCL60241.1"/>
    </source>
</evidence>
<dbReference type="InterPro" id="IPR011701">
    <property type="entry name" value="MFS"/>
</dbReference>
<keyword evidence="3" id="KW-1003">Cell membrane</keyword>
<feature type="transmembrane region" description="Helical" evidence="7">
    <location>
        <begin position="179"/>
        <end position="203"/>
    </location>
</feature>
<feature type="transmembrane region" description="Helical" evidence="7">
    <location>
        <begin position="234"/>
        <end position="256"/>
    </location>
</feature>
<sequence length="420" mass="44831">MKQQSNQTEREQVRWARKRFIAMAGTYFLGVFNDNFFKQAILLLAVAAGLNQIQGYATELFSLPFILFSAWGGWLADRFAKRRVVIGVKFLELMAMLIGAYGILTMNWPCVLSMVFLMGLQSTLFGPALNGSIPELYPRNFVTRANAVLKLVTTVAILLGMALAGFALDLQLMSTSIPFGRIVVACAVVCIGLLGVLASFGVYSRPAGNTHVSFPWSGPLHSIRDLVKLKKDPLLLLAVFCDSFFYFVSLLAVLVINTLGLQQLGLSASRTSLLAVSLMVGVCFGALAAAKITSHSRWTHVLPWGSAGMGISLAAAGGLVTVGGGGQFLLLLCCLVLAGSFGGLFLIPVTSFIQVRPGAGDKGKVIAAANFLAFSCMLLAGRLFPLLDGHFQPAVSMQILGAFSLLAGLVISLVLKLKLS</sequence>
<dbReference type="PANTHER" id="PTHR43266:SF2">
    <property type="entry name" value="MAJOR FACILITATOR SUPERFAMILY (MFS) PROFILE DOMAIN-CONTAINING PROTEIN"/>
    <property type="match status" value="1"/>
</dbReference>
<feature type="transmembrane region" description="Helical" evidence="7">
    <location>
        <begin position="396"/>
        <end position="415"/>
    </location>
</feature>
<name>A0A8D5FGJ7_9BACT</name>
<evidence type="ECO:0000256" key="1">
    <source>
        <dbReference type="ARBA" id="ARBA00004651"/>
    </source>
</evidence>
<feature type="transmembrane region" description="Helical" evidence="7">
    <location>
        <begin position="365"/>
        <end position="384"/>
    </location>
</feature>
<evidence type="ECO:0000256" key="2">
    <source>
        <dbReference type="ARBA" id="ARBA00022448"/>
    </source>
</evidence>
<dbReference type="PANTHER" id="PTHR43266">
    <property type="entry name" value="MACROLIDE-EFFLUX PROTEIN"/>
    <property type="match status" value="1"/>
</dbReference>
<dbReference type="AlphaFoldDB" id="A0A8D5FGJ7"/>
<feature type="transmembrane region" description="Helical" evidence="7">
    <location>
        <begin position="88"/>
        <end position="108"/>
    </location>
</feature>
<feature type="transmembrane region" description="Helical" evidence="7">
    <location>
        <begin position="20"/>
        <end position="50"/>
    </location>
</feature>
<evidence type="ECO:0000256" key="3">
    <source>
        <dbReference type="ARBA" id="ARBA00022475"/>
    </source>
</evidence>
<keyword evidence="5 7" id="KW-1133">Transmembrane helix</keyword>
<dbReference type="GO" id="GO:0005886">
    <property type="term" value="C:plasma membrane"/>
    <property type="evidence" value="ECO:0007669"/>
    <property type="project" value="UniProtKB-SubCell"/>
</dbReference>
<dbReference type="KEGG" id="dbk:DGMP_09340"/>
<feature type="transmembrane region" description="Helical" evidence="7">
    <location>
        <begin position="328"/>
        <end position="353"/>
    </location>
</feature>
<feature type="transmembrane region" description="Helical" evidence="7">
    <location>
        <begin position="114"/>
        <end position="133"/>
    </location>
</feature>
<dbReference type="Pfam" id="PF07690">
    <property type="entry name" value="MFS_1"/>
    <property type="match status" value="1"/>
</dbReference>
<feature type="transmembrane region" description="Helical" evidence="7">
    <location>
        <begin position="145"/>
        <end position="167"/>
    </location>
</feature>
<comment type="subcellular location">
    <subcellularLocation>
        <location evidence="1">Cell membrane</location>
        <topology evidence="1">Multi-pass membrane protein</topology>
    </subcellularLocation>
</comment>
<evidence type="ECO:0000313" key="9">
    <source>
        <dbReference type="Proteomes" id="UP000826725"/>
    </source>
</evidence>
<feature type="transmembrane region" description="Helical" evidence="7">
    <location>
        <begin position="56"/>
        <end position="76"/>
    </location>
</feature>